<sequence>MCFLLLTTCSIKAVKEQCISDVSRIFLSDVIYKINGNDTITVEDLQTAFNIGSSAETGQTFNFTDCSGLSNTTDRENCILAHCLSIDDILQLHTLPRNKSLTAHEFYSVIPSLLFKNIGCQYVEQNRNAEVQKSSPLSDEAWGFGFASVTIRNMFALSGAVFLPCTKKTFYHKIMIFMVGLAVGSLAANGLLVLIPEPKYKDSLALVPKIKITSSSSICADAVSMDDGSVVMGDFDLLDQLNQDEGINKNDVRDFAILVNSGMTGKKALMFNFLSACMCYFGLIAGTILGENTTAHEWVFAIAGGMFLYLSLVDMMPEMNSEAESEENKKEHRISADLPTSELWNGRWLQCYTYHGGLWRKY</sequence>
<comment type="caution">
    <text evidence="7">The sequence shown here is derived from an EMBL/GenBank/DDBJ whole genome shotgun (WGS) entry which is preliminary data.</text>
</comment>
<accession>A0A8S3RX93</accession>
<dbReference type="GO" id="GO:0030003">
    <property type="term" value="P:intracellular monoatomic cation homeostasis"/>
    <property type="evidence" value="ECO:0007669"/>
    <property type="project" value="TreeGrafter"/>
</dbReference>
<feature type="transmembrane region" description="Helical" evidence="6">
    <location>
        <begin position="269"/>
        <end position="289"/>
    </location>
</feature>
<name>A0A8S3RX93_MYTED</name>
<evidence type="ECO:0000256" key="5">
    <source>
        <dbReference type="ARBA" id="ARBA00023136"/>
    </source>
</evidence>
<proteinExistence type="inferred from homology"/>
<dbReference type="InterPro" id="IPR003689">
    <property type="entry name" value="ZIP"/>
</dbReference>
<gene>
    <name evidence="7" type="ORF">MEDL_23510</name>
</gene>
<dbReference type="GO" id="GO:0140410">
    <property type="term" value="F:monoatomic cation:bicarbonate symporter activity"/>
    <property type="evidence" value="ECO:0007669"/>
    <property type="project" value="TreeGrafter"/>
</dbReference>
<comment type="similarity">
    <text evidence="2">Belongs to the ZIP transporter (TC 2.A.5) family.</text>
</comment>
<keyword evidence="4 6" id="KW-1133">Transmembrane helix</keyword>
<dbReference type="EMBL" id="CAJPWZ010001163">
    <property type="protein sequence ID" value="CAG2209377.1"/>
    <property type="molecule type" value="Genomic_DNA"/>
</dbReference>
<dbReference type="Pfam" id="PF02535">
    <property type="entry name" value="Zip"/>
    <property type="match status" value="1"/>
</dbReference>
<dbReference type="PANTHER" id="PTHR12191:SF37">
    <property type="entry name" value="ZINC TRANSPORTER FOI"/>
    <property type="match status" value="1"/>
</dbReference>
<dbReference type="AlphaFoldDB" id="A0A8S3RX93"/>
<evidence type="ECO:0000256" key="1">
    <source>
        <dbReference type="ARBA" id="ARBA00004141"/>
    </source>
</evidence>
<dbReference type="InterPro" id="IPR050799">
    <property type="entry name" value="ZIP_Transporter"/>
</dbReference>
<evidence type="ECO:0000256" key="2">
    <source>
        <dbReference type="ARBA" id="ARBA00006939"/>
    </source>
</evidence>
<reference evidence="7" key="1">
    <citation type="submission" date="2021-03" db="EMBL/GenBank/DDBJ databases">
        <authorList>
            <person name="Bekaert M."/>
        </authorList>
    </citation>
    <scope>NUCLEOTIDE SEQUENCE</scope>
</reference>
<feature type="transmembrane region" description="Helical" evidence="6">
    <location>
        <begin position="295"/>
        <end position="313"/>
    </location>
</feature>
<keyword evidence="5 6" id="KW-0472">Membrane</keyword>
<evidence type="ECO:0000256" key="4">
    <source>
        <dbReference type="ARBA" id="ARBA00022989"/>
    </source>
</evidence>
<keyword evidence="8" id="KW-1185">Reference proteome</keyword>
<dbReference type="GO" id="GO:0005385">
    <property type="term" value="F:zinc ion transmembrane transporter activity"/>
    <property type="evidence" value="ECO:0007669"/>
    <property type="project" value="TreeGrafter"/>
</dbReference>
<keyword evidence="3 6" id="KW-0812">Transmembrane</keyword>
<evidence type="ECO:0000256" key="6">
    <source>
        <dbReference type="SAM" id="Phobius"/>
    </source>
</evidence>
<protein>
    <submittedName>
        <fullName evidence="7">SLC39A14</fullName>
    </submittedName>
</protein>
<dbReference type="OrthoDB" id="200954at2759"/>
<organism evidence="7 8">
    <name type="scientific">Mytilus edulis</name>
    <name type="common">Blue mussel</name>
    <dbReference type="NCBI Taxonomy" id="6550"/>
    <lineage>
        <taxon>Eukaryota</taxon>
        <taxon>Metazoa</taxon>
        <taxon>Spiralia</taxon>
        <taxon>Lophotrochozoa</taxon>
        <taxon>Mollusca</taxon>
        <taxon>Bivalvia</taxon>
        <taxon>Autobranchia</taxon>
        <taxon>Pteriomorphia</taxon>
        <taxon>Mytilida</taxon>
        <taxon>Mytiloidea</taxon>
        <taxon>Mytilidae</taxon>
        <taxon>Mytilinae</taxon>
        <taxon>Mytilus</taxon>
    </lineage>
</organism>
<dbReference type="Proteomes" id="UP000683360">
    <property type="component" value="Unassembled WGS sequence"/>
</dbReference>
<comment type="subcellular location">
    <subcellularLocation>
        <location evidence="1">Membrane</location>
        <topology evidence="1">Multi-pass membrane protein</topology>
    </subcellularLocation>
</comment>
<feature type="transmembrane region" description="Helical" evidence="6">
    <location>
        <begin position="174"/>
        <end position="195"/>
    </location>
</feature>
<dbReference type="PANTHER" id="PTHR12191">
    <property type="entry name" value="SOLUTE CARRIER FAMILY 39"/>
    <property type="match status" value="1"/>
</dbReference>
<evidence type="ECO:0000256" key="3">
    <source>
        <dbReference type="ARBA" id="ARBA00022692"/>
    </source>
</evidence>
<evidence type="ECO:0000313" key="8">
    <source>
        <dbReference type="Proteomes" id="UP000683360"/>
    </source>
</evidence>
<evidence type="ECO:0000313" key="7">
    <source>
        <dbReference type="EMBL" id="CAG2209377.1"/>
    </source>
</evidence>
<dbReference type="GO" id="GO:0071578">
    <property type="term" value="P:zinc ion import across plasma membrane"/>
    <property type="evidence" value="ECO:0007669"/>
    <property type="project" value="TreeGrafter"/>
</dbReference>
<dbReference type="GO" id="GO:0005886">
    <property type="term" value="C:plasma membrane"/>
    <property type="evidence" value="ECO:0007669"/>
    <property type="project" value="TreeGrafter"/>
</dbReference>